<dbReference type="GO" id="GO:0005737">
    <property type="term" value="C:cytoplasm"/>
    <property type="evidence" value="ECO:0007669"/>
    <property type="project" value="TreeGrafter"/>
</dbReference>
<name>A0A9P0DKU8_9CUCU</name>
<dbReference type="AlphaFoldDB" id="A0A9P0DKU8"/>
<dbReference type="GO" id="GO:0003682">
    <property type="term" value="F:chromatin binding"/>
    <property type="evidence" value="ECO:0007669"/>
    <property type="project" value="InterPro"/>
</dbReference>
<dbReference type="Pfam" id="PF07646">
    <property type="entry name" value="Kelch_2"/>
    <property type="match status" value="1"/>
</dbReference>
<dbReference type="Pfam" id="PF24681">
    <property type="entry name" value="Kelch_KLHDC2_KLHL20_DRC7"/>
    <property type="match status" value="1"/>
</dbReference>
<accession>A0A9P0DKU8</accession>
<dbReference type="EMBL" id="OU892287">
    <property type="protein sequence ID" value="CAH1124306.1"/>
    <property type="molecule type" value="Genomic_DNA"/>
</dbReference>
<dbReference type="OrthoDB" id="432528at2759"/>
<dbReference type="SUPFAM" id="SSF117281">
    <property type="entry name" value="Kelch motif"/>
    <property type="match status" value="2"/>
</dbReference>
<dbReference type="InterPro" id="IPR052637">
    <property type="entry name" value="KLHDC3-like"/>
</dbReference>
<dbReference type="PANTHER" id="PTHR46461:SF1">
    <property type="entry name" value="KELCH DOMAIN-CONTAINING PROTEIN 3"/>
    <property type="match status" value="1"/>
</dbReference>
<reference evidence="1" key="1">
    <citation type="submission" date="2022-01" db="EMBL/GenBank/DDBJ databases">
        <authorList>
            <person name="King R."/>
        </authorList>
    </citation>
    <scope>NUCLEOTIDE SEQUENCE</scope>
</reference>
<evidence type="ECO:0000313" key="1">
    <source>
        <dbReference type="EMBL" id="CAH1124306.1"/>
    </source>
</evidence>
<dbReference type="InterPro" id="IPR015915">
    <property type="entry name" value="Kelch-typ_b-propeller"/>
</dbReference>
<dbReference type="InterPro" id="IPR011498">
    <property type="entry name" value="Kelch_2"/>
</dbReference>
<organism evidence="1 2">
    <name type="scientific">Ceutorhynchus assimilis</name>
    <name type="common">cabbage seed weevil</name>
    <dbReference type="NCBI Taxonomy" id="467358"/>
    <lineage>
        <taxon>Eukaryota</taxon>
        <taxon>Metazoa</taxon>
        <taxon>Ecdysozoa</taxon>
        <taxon>Arthropoda</taxon>
        <taxon>Hexapoda</taxon>
        <taxon>Insecta</taxon>
        <taxon>Pterygota</taxon>
        <taxon>Neoptera</taxon>
        <taxon>Endopterygota</taxon>
        <taxon>Coleoptera</taxon>
        <taxon>Polyphaga</taxon>
        <taxon>Cucujiformia</taxon>
        <taxon>Curculionidae</taxon>
        <taxon>Ceutorhynchinae</taxon>
        <taxon>Ceutorhynchus</taxon>
    </lineage>
</organism>
<dbReference type="PANTHER" id="PTHR46461">
    <property type="entry name" value="KELCH DOMAIN-CONTAINING PROTEIN 3"/>
    <property type="match status" value="1"/>
</dbReference>
<keyword evidence="2" id="KW-1185">Reference proteome</keyword>
<dbReference type="Proteomes" id="UP001152799">
    <property type="component" value="Chromosome 11"/>
</dbReference>
<dbReference type="Gene3D" id="2.120.10.80">
    <property type="entry name" value="Kelch-type beta propeller"/>
    <property type="match status" value="2"/>
</dbReference>
<proteinExistence type="predicted"/>
<evidence type="ECO:0000313" key="2">
    <source>
        <dbReference type="Proteomes" id="UP001152799"/>
    </source>
</evidence>
<protein>
    <recommendedName>
        <fullName evidence="3">Kelch domain-containing protein 3</fullName>
    </recommendedName>
</protein>
<sequence length="386" mass="44366">MRWVAHIEGCPKRVNHAAVAVNHKIYSFGGYSTGEDCSGYTSMDVHVLNTHTNRWVKHPVSELPYFENDDILPYRRYGHTAIVYKDQIYIWGGRNDRASCSVLFKFDTFWHCWMAPATTGPVPLARDGHTACVYKNFMFIFGGYEEETDLFAKQVYYLDLDKLEWNYAVCGGYEPTLRDFHTTVCIKDKIYLFGGRGAMLSLDNRPLESYCNQVWYLDMKTFNWHSCNATGDIPVGRRSNAAFVHNEKMYIFGGYNAVRGKHYNDLYMFDPETFVWTKVNPKGRWPCKRRRQGCAKVGDRVYIFGGTSPLTNKTPDEQEEVGLDGLVDHSDMYILDLNPSLKTLSMVAVRNYNLDDTVLPQSLRSELSNMYIPNKITMSRPNHSAG</sequence>
<gene>
    <name evidence="1" type="ORF">CEUTPL_LOCUS3257</name>
</gene>
<evidence type="ECO:0008006" key="3">
    <source>
        <dbReference type="Google" id="ProtNLM"/>
    </source>
</evidence>